<dbReference type="Pfam" id="PF00144">
    <property type="entry name" value="Beta-lactamase"/>
    <property type="match status" value="1"/>
</dbReference>
<accession>A0ABR4K0S0</accession>
<proteinExistence type="predicted"/>
<dbReference type="InterPro" id="IPR050789">
    <property type="entry name" value="Diverse_Enzym_Activities"/>
</dbReference>
<dbReference type="Proteomes" id="UP001610446">
    <property type="component" value="Unassembled WGS sequence"/>
</dbReference>
<evidence type="ECO:0000313" key="2">
    <source>
        <dbReference type="EMBL" id="KAL2845885.1"/>
    </source>
</evidence>
<name>A0ABR4K0S0_9EURO</name>
<feature type="domain" description="Beta-lactamase-related" evidence="1">
    <location>
        <begin position="19"/>
        <end position="396"/>
    </location>
</feature>
<dbReference type="InterPro" id="IPR001466">
    <property type="entry name" value="Beta-lactam-related"/>
</dbReference>
<comment type="caution">
    <text evidence="2">The sequence shown here is derived from an EMBL/GenBank/DDBJ whole genome shotgun (WGS) entry which is preliminary data.</text>
</comment>
<gene>
    <name evidence="2" type="ORF">BJY01DRAFT_213828</name>
</gene>
<sequence>MVFLSEDSAALLREKVDEYIAKPKGIPGLVCTIVNKDGARIFHYAAGHRAAGLDEPLDTNAIFWLASCTKLITSIAAMQLVEQKKLSLDDPDQLETVCPELKHVKVLEESNGQSLNLFAKRSRITLRMLLTHTAGFGYSFTNANLKKWNDPVGVDEFSGRWSDLFEQPLVNQPGERWEYGTGMDWVGLIVERVSGLLLDAYFQKFILEPLGAEKITFIPTREMKDKLVFMHTRETDGRIRIRQHGHLLRHALLEPSEDVERRILHSGGAGCFGSSGSYCEILSTLLNDGLHPRTGSRILQQETVEEMFKNQIPQFPNFGRQETPSSKPALIDSSMEVYPQPPDQEQGWGLSFFSLVHPSRTGRAAGTGYWSGLANLVWWVDRKREVAGVMFSQILPFGDKQFWECQAEVETLLYEYLSSAA</sequence>
<dbReference type="SUPFAM" id="SSF56601">
    <property type="entry name" value="beta-lactamase/transpeptidase-like"/>
    <property type="match status" value="1"/>
</dbReference>
<dbReference type="InterPro" id="IPR012338">
    <property type="entry name" value="Beta-lactam/transpept-like"/>
</dbReference>
<evidence type="ECO:0000259" key="1">
    <source>
        <dbReference type="Pfam" id="PF00144"/>
    </source>
</evidence>
<keyword evidence="3" id="KW-1185">Reference proteome</keyword>
<reference evidence="2 3" key="1">
    <citation type="submission" date="2024-07" db="EMBL/GenBank/DDBJ databases">
        <title>Section-level genome sequencing and comparative genomics of Aspergillus sections Usti and Cavernicolus.</title>
        <authorList>
            <consortium name="Lawrence Berkeley National Laboratory"/>
            <person name="Nybo J.L."/>
            <person name="Vesth T.C."/>
            <person name="Theobald S."/>
            <person name="Frisvad J.C."/>
            <person name="Larsen T.O."/>
            <person name="Kjaerboelling I."/>
            <person name="Rothschild-Mancinelli K."/>
            <person name="Lyhne E.K."/>
            <person name="Kogle M.E."/>
            <person name="Barry K."/>
            <person name="Clum A."/>
            <person name="Na H."/>
            <person name="Ledsgaard L."/>
            <person name="Lin J."/>
            <person name="Lipzen A."/>
            <person name="Kuo A."/>
            <person name="Riley R."/>
            <person name="Mondo S."/>
            <person name="Labutti K."/>
            <person name="Haridas S."/>
            <person name="Pangalinan J."/>
            <person name="Salamov A.A."/>
            <person name="Simmons B.A."/>
            <person name="Magnuson J.K."/>
            <person name="Chen J."/>
            <person name="Drula E."/>
            <person name="Henrissat B."/>
            <person name="Wiebenga A."/>
            <person name="Lubbers R.J."/>
            <person name="Gomes A.C."/>
            <person name="Makela M.R."/>
            <person name="Stajich J."/>
            <person name="Grigoriev I.V."/>
            <person name="Mortensen U.H."/>
            <person name="De Vries R.P."/>
            <person name="Baker S.E."/>
            <person name="Andersen M.R."/>
        </authorList>
    </citation>
    <scope>NUCLEOTIDE SEQUENCE [LARGE SCALE GENOMIC DNA]</scope>
    <source>
        <strain evidence="2 3">CBS 123904</strain>
    </source>
</reference>
<dbReference type="PANTHER" id="PTHR43283:SF3">
    <property type="entry name" value="BETA-LACTAMASE FAMILY PROTEIN (AFU_ORTHOLOGUE AFUA_5G07500)"/>
    <property type="match status" value="1"/>
</dbReference>
<organism evidence="2 3">
    <name type="scientific">Aspergillus pseudoustus</name>
    <dbReference type="NCBI Taxonomy" id="1810923"/>
    <lineage>
        <taxon>Eukaryota</taxon>
        <taxon>Fungi</taxon>
        <taxon>Dikarya</taxon>
        <taxon>Ascomycota</taxon>
        <taxon>Pezizomycotina</taxon>
        <taxon>Eurotiomycetes</taxon>
        <taxon>Eurotiomycetidae</taxon>
        <taxon>Eurotiales</taxon>
        <taxon>Aspergillaceae</taxon>
        <taxon>Aspergillus</taxon>
        <taxon>Aspergillus subgen. Nidulantes</taxon>
    </lineage>
</organism>
<dbReference type="Gene3D" id="3.40.710.10">
    <property type="entry name" value="DD-peptidase/beta-lactamase superfamily"/>
    <property type="match status" value="1"/>
</dbReference>
<dbReference type="EMBL" id="JBFXLU010000068">
    <property type="protein sequence ID" value="KAL2845885.1"/>
    <property type="molecule type" value="Genomic_DNA"/>
</dbReference>
<dbReference type="PANTHER" id="PTHR43283">
    <property type="entry name" value="BETA-LACTAMASE-RELATED"/>
    <property type="match status" value="1"/>
</dbReference>
<evidence type="ECO:0000313" key="3">
    <source>
        <dbReference type="Proteomes" id="UP001610446"/>
    </source>
</evidence>
<protein>
    <submittedName>
        <fullName evidence="2">Beta-lactamase/transpeptidase-like protein</fullName>
    </submittedName>
</protein>